<evidence type="ECO:0000313" key="4">
    <source>
        <dbReference type="Proteomes" id="UP001501020"/>
    </source>
</evidence>
<proteinExistence type="predicted"/>
<evidence type="ECO:0000313" key="3">
    <source>
        <dbReference type="EMBL" id="GAA2145396.1"/>
    </source>
</evidence>
<organism evidence="3 4">
    <name type="scientific">Actinomadura napierensis</name>
    <dbReference type="NCBI Taxonomy" id="267854"/>
    <lineage>
        <taxon>Bacteria</taxon>
        <taxon>Bacillati</taxon>
        <taxon>Actinomycetota</taxon>
        <taxon>Actinomycetes</taxon>
        <taxon>Streptosporangiales</taxon>
        <taxon>Thermomonosporaceae</taxon>
        <taxon>Actinomadura</taxon>
    </lineage>
</organism>
<dbReference type="Proteomes" id="UP001501020">
    <property type="component" value="Unassembled WGS sequence"/>
</dbReference>
<protein>
    <submittedName>
        <fullName evidence="3">Uncharacterized protein</fullName>
    </submittedName>
</protein>
<gene>
    <name evidence="3" type="ORF">GCM10009727_45880</name>
</gene>
<evidence type="ECO:0000256" key="1">
    <source>
        <dbReference type="SAM" id="Coils"/>
    </source>
</evidence>
<name>A0ABP5LHS0_9ACTN</name>
<sequence>MADRPSAELEARAVTSMEKSLEQTLEVRLGHLDRTADDLARAESALTAFTDEGTVPPDAARRVWIRLSDDATAAGCEVVYDGADRLAFDEAKAAQDATGRWLRGSGLADDDELPTEPPSAADEEAGRRRVEEHLRTAVAEAHIEVAEAQSRVVKAQEDLRRFRATRRLSAEDAQEAWSRAAGEVGAAAIDYLEGRATAARVDDLKAVRDLVLRLLRDQGHRIDTEGMIADIPR</sequence>
<evidence type="ECO:0000256" key="2">
    <source>
        <dbReference type="SAM" id="MobiDB-lite"/>
    </source>
</evidence>
<dbReference type="EMBL" id="BAAAMR010000041">
    <property type="protein sequence ID" value="GAA2145396.1"/>
    <property type="molecule type" value="Genomic_DNA"/>
</dbReference>
<accession>A0ABP5LHS0</accession>
<feature type="coiled-coil region" evidence="1">
    <location>
        <begin position="138"/>
        <end position="165"/>
    </location>
</feature>
<comment type="caution">
    <text evidence="3">The sequence shown here is derived from an EMBL/GenBank/DDBJ whole genome shotgun (WGS) entry which is preliminary data.</text>
</comment>
<keyword evidence="1" id="KW-0175">Coiled coil</keyword>
<feature type="region of interest" description="Disordered" evidence="2">
    <location>
        <begin position="103"/>
        <end position="126"/>
    </location>
</feature>
<keyword evidence="4" id="KW-1185">Reference proteome</keyword>
<reference evidence="4" key="1">
    <citation type="journal article" date="2019" name="Int. J. Syst. Evol. Microbiol.">
        <title>The Global Catalogue of Microorganisms (GCM) 10K type strain sequencing project: providing services to taxonomists for standard genome sequencing and annotation.</title>
        <authorList>
            <consortium name="The Broad Institute Genomics Platform"/>
            <consortium name="The Broad Institute Genome Sequencing Center for Infectious Disease"/>
            <person name="Wu L."/>
            <person name="Ma J."/>
        </authorList>
    </citation>
    <scope>NUCLEOTIDE SEQUENCE [LARGE SCALE GENOMIC DNA]</scope>
    <source>
        <strain evidence="4">JCM 13850</strain>
    </source>
</reference>